<dbReference type="AlphaFoldDB" id="A0A8T1TTT0"/>
<organism evidence="1 2">
    <name type="scientific">Phytophthora cactorum</name>
    <dbReference type="NCBI Taxonomy" id="29920"/>
    <lineage>
        <taxon>Eukaryota</taxon>
        <taxon>Sar</taxon>
        <taxon>Stramenopiles</taxon>
        <taxon>Oomycota</taxon>
        <taxon>Peronosporomycetes</taxon>
        <taxon>Peronosporales</taxon>
        <taxon>Peronosporaceae</taxon>
        <taxon>Phytophthora</taxon>
    </lineage>
</organism>
<sequence>YPPQLTYPETTCDYSNLVSLFSRPVLVWIPESRSRSKRPFCVVPDCKCEPNIKERKLRVIEDVDCKYSVLYVKYKCTGGSTNGGSTHF</sequence>
<evidence type="ECO:0000313" key="1">
    <source>
        <dbReference type="EMBL" id="KAG6947940.1"/>
    </source>
</evidence>
<protein>
    <submittedName>
        <fullName evidence="1">Uncharacterized protein</fullName>
    </submittedName>
</protein>
<name>A0A8T1TTT0_9STRA</name>
<evidence type="ECO:0000313" key="2">
    <source>
        <dbReference type="Proteomes" id="UP000688947"/>
    </source>
</evidence>
<comment type="caution">
    <text evidence="1">The sequence shown here is derived from an EMBL/GenBank/DDBJ whole genome shotgun (WGS) entry which is preliminary data.</text>
</comment>
<accession>A0A8T1TTT0</accession>
<dbReference type="Proteomes" id="UP000688947">
    <property type="component" value="Unassembled WGS sequence"/>
</dbReference>
<dbReference type="OrthoDB" id="124847at2759"/>
<proteinExistence type="predicted"/>
<feature type="non-terminal residue" evidence="1">
    <location>
        <position position="1"/>
    </location>
</feature>
<reference evidence="1" key="1">
    <citation type="submission" date="2021-01" db="EMBL/GenBank/DDBJ databases">
        <title>Phytophthora aleatoria, a newly-described species from Pinus radiata is distinct from Phytophthora cactorum isolates based on comparative genomics.</title>
        <authorList>
            <person name="Mcdougal R."/>
            <person name="Panda P."/>
            <person name="Williams N."/>
            <person name="Studholme D.J."/>
        </authorList>
    </citation>
    <scope>NUCLEOTIDE SEQUENCE</scope>
    <source>
        <strain evidence="1">NZFS 3830</strain>
    </source>
</reference>
<gene>
    <name evidence="1" type="ORF">JG687_00015783</name>
</gene>
<dbReference type="EMBL" id="JAENGZ010001459">
    <property type="protein sequence ID" value="KAG6947940.1"/>
    <property type="molecule type" value="Genomic_DNA"/>
</dbReference>